<dbReference type="Proteomes" id="UP000789570">
    <property type="component" value="Unassembled WGS sequence"/>
</dbReference>
<evidence type="ECO:0000313" key="1">
    <source>
        <dbReference type="EMBL" id="CAG8742591.1"/>
    </source>
</evidence>
<keyword evidence="2" id="KW-1185">Reference proteome</keyword>
<dbReference type="OrthoDB" id="2318104at2759"/>
<feature type="non-terminal residue" evidence="1">
    <location>
        <position position="40"/>
    </location>
</feature>
<organism evidence="1 2">
    <name type="scientific">Funneliformis caledonium</name>
    <dbReference type="NCBI Taxonomy" id="1117310"/>
    <lineage>
        <taxon>Eukaryota</taxon>
        <taxon>Fungi</taxon>
        <taxon>Fungi incertae sedis</taxon>
        <taxon>Mucoromycota</taxon>
        <taxon>Glomeromycotina</taxon>
        <taxon>Glomeromycetes</taxon>
        <taxon>Glomerales</taxon>
        <taxon>Glomeraceae</taxon>
        <taxon>Funneliformis</taxon>
    </lineage>
</organism>
<feature type="non-terminal residue" evidence="1">
    <location>
        <position position="1"/>
    </location>
</feature>
<protein>
    <submittedName>
        <fullName evidence="1">15540_t:CDS:1</fullName>
    </submittedName>
</protein>
<comment type="caution">
    <text evidence="1">The sequence shown here is derived from an EMBL/GenBank/DDBJ whole genome shotgun (WGS) entry which is preliminary data.</text>
</comment>
<proteinExistence type="predicted"/>
<accession>A0A9N9IN37</accession>
<evidence type="ECO:0000313" key="2">
    <source>
        <dbReference type="Proteomes" id="UP000789570"/>
    </source>
</evidence>
<sequence length="40" mass="4607">MTFNDFILFAFSNGASNGKRFIIKSSFDTDVEEYLLNQLI</sequence>
<dbReference type="AlphaFoldDB" id="A0A9N9IN37"/>
<reference evidence="1" key="1">
    <citation type="submission" date="2021-06" db="EMBL/GenBank/DDBJ databases">
        <authorList>
            <person name="Kallberg Y."/>
            <person name="Tangrot J."/>
            <person name="Rosling A."/>
        </authorList>
    </citation>
    <scope>NUCLEOTIDE SEQUENCE</scope>
    <source>
        <strain evidence="1">UK204</strain>
    </source>
</reference>
<name>A0A9N9IN37_9GLOM</name>
<gene>
    <name evidence="1" type="ORF">FCALED_LOCUS15727</name>
</gene>
<dbReference type="EMBL" id="CAJVPQ010015449">
    <property type="protein sequence ID" value="CAG8742591.1"/>
    <property type="molecule type" value="Genomic_DNA"/>
</dbReference>